<proteinExistence type="predicted"/>
<comment type="caution">
    <text evidence="1">The sequence shown here is derived from an EMBL/GenBank/DDBJ whole genome shotgun (WGS) entry which is preliminary data.</text>
</comment>
<dbReference type="EMBL" id="JACHIA010000014">
    <property type="protein sequence ID" value="MBB6072307.1"/>
    <property type="molecule type" value="Genomic_DNA"/>
</dbReference>
<protein>
    <submittedName>
        <fullName evidence="1">Uncharacterized protein</fullName>
    </submittedName>
</protein>
<evidence type="ECO:0000313" key="2">
    <source>
        <dbReference type="Proteomes" id="UP000582837"/>
    </source>
</evidence>
<evidence type="ECO:0000313" key="1">
    <source>
        <dbReference type="EMBL" id="MBB6072307.1"/>
    </source>
</evidence>
<dbReference type="AlphaFoldDB" id="A0A841H2Q4"/>
<reference evidence="1 2" key="1">
    <citation type="submission" date="2020-08" db="EMBL/GenBank/DDBJ databases">
        <title>Genomic Encyclopedia of Type Strains, Phase IV (KMG-IV): sequencing the most valuable type-strain genomes for metagenomic binning, comparative biology and taxonomic classification.</title>
        <authorList>
            <person name="Goeker M."/>
        </authorList>
    </citation>
    <scope>NUCLEOTIDE SEQUENCE [LARGE SCALE GENOMIC DNA]</scope>
    <source>
        <strain evidence="1 2">DSM 29007</strain>
    </source>
</reference>
<gene>
    <name evidence="1" type="ORF">HNQ61_003969</name>
</gene>
<keyword evidence="2" id="KW-1185">Reference proteome</keyword>
<organism evidence="1 2">
    <name type="scientific">Longimicrobium terrae</name>
    <dbReference type="NCBI Taxonomy" id="1639882"/>
    <lineage>
        <taxon>Bacteria</taxon>
        <taxon>Pseudomonadati</taxon>
        <taxon>Gemmatimonadota</taxon>
        <taxon>Longimicrobiia</taxon>
        <taxon>Longimicrobiales</taxon>
        <taxon>Longimicrobiaceae</taxon>
        <taxon>Longimicrobium</taxon>
    </lineage>
</organism>
<name>A0A841H2Q4_9BACT</name>
<dbReference type="Proteomes" id="UP000582837">
    <property type="component" value="Unassembled WGS sequence"/>
</dbReference>
<dbReference type="RefSeq" id="WP_170036469.1">
    <property type="nucleotide sequence ID" value="NZ_JABDTL010000002.1"/>
</dbReference>
<accession>A0A841H2Q4</accession>
<sequence>MTRTTAYMDDEARLLELIEERVVEHGGDLGGWTARSGDDLKLFDGRISLRAEILDDGDEKPVVHAHVFATLHDDGGEVLDACVIGMGTDRDAALGQAAIIWMQGVGAPIRSFLDGREVCMASRMEVGGGRAYAGPFFPRGLDDRAVAALDDSLPWFRYAAASAPPRRVHLAKVSVSTGSGTGWTRQMEIGGHDILHTDADWPAGVASSAAGYLTRFAVFELSPAEIARRGELDRTILHFAGHYAGGGFTDELVEEMVRQGFDPDLVHETEMISTIAFGRHFFEPRGVVYPPTIIRARADGRVEADVPLLSLPAYTRARALAPRLEQTLAPDDFVSLCCHSAESGAILKAMESDGDVDLTALTFAPCAVPDRDASPETMDAALRLQQRGMDERLPAPPVKPWWKLW</sequence>